<dbReference type="RefSeq" id="WP_185008160.1">
    <property type="nucleotide sequence ID" value="NZ_BAAAUI010000012.1"/>
</dbReference>
<accession>A0A7W7CHY4</accession>
<sequence>MRKIVLGGVLVAASITGSVAHASPLVSVGDVSVGDVVVAPQIRTGDIDLLEDVLEYVNIGILGRASSVVSEG</sequence>
<comment type="caution">
    <text evidence="2">The sequence shown here is derived from an EMBL/GenBank/DDBJ whole genome shotgun (WGS) entry which is preliminary data.</text>
</comment>
<keyword evidence="3" id="KW-1185">Reference proteome</keyword>
<dbReference type="AlphaFoldDB" id="A0A7W7CHY4"/>
<protein>
    <submittedName>
        <fullName evidence="2">Uncharacterized protein</fullName>
    </submittedName>
</protein>
<organism evidence="2 3">
    <name type="scientific">Crossiella cryophila</name>
    <dbReference type="NCBI Taxonomy" id="43355"/>
    <lineage>
        <taxon>Bacteria</taxon>
        <taxon>Bacillati</taxon>
        <taxon>Actinomycetota</taxon>
        <taxon>Actinomycetes</taxon>
        <taxon>Pseudonocardiales</taxon>
        <taxon>Pseudonocardiaceae</taxon>
        <taxon>Crossiella</taxon>
    </lineage>
</organism>
<gene>
    <name evidence="2" type="ORF">HNR67_007639</name>
</gene>
<evidence type="ECO:0000313" key="3">
    <source>
        <dbReference type="Proteomes" id="UP000533598"/>
    </source>
</evidence>
<evidence type="ECO:0000313" key="2">
    <source>
        <dbReference type="EMBL" id="MBB4681521.1"/>
    </source>
</evidence>
<feature type="chain" id="PRO_5030778624" evidence="1">
    <location>
        <begin position="23"/>
        <end position="72"/>
    </location>
</feature>
<name>A0A7W7CHY4_9PSEU</name>
<proteinExistence type="predicted"/>
<keyword evidence="1" id="KW-0732">Signal</keyword>
<dbReference type="Proteomes" id="UP000533598">
    <property type="component" value="Unassembled WGS sequence"/>
</dbReference>
<dbReference type="EMBL" id="JACHMH010000001">
    <property type="protein sequence ID" value="MBB4681521.1"/>
    <property type="molecule type" value="Genomic_DNA"/>
</dbReference>
<reference evidence="2 3" key="1">
    <citation type="submission" date="2020-08" db="EMBL/GenBank/DDBJ databases">
        <title>Sequencing the genomes of 1000 actinobacteria strains.</title>
        <authorList>
            <person name="Klenk H.-P."/>
        </authorList>
    </citation>
    <scope>NUCLEOTIDE SEQUENCE [LARGE SCALE GENOMIC DNA]</scope>
    <source>
        <strain evidence="2 3">DSM 44230</strain>
    </source>
</reference>
<evidence type="ECO:0000256" key="1">
    <source>
        <dbReference type="SAM" id="SignalP"/>
    </source>
</evidence>
<feature type="signal peptide" evidence="1">
    <location>
        <begin position="1"/>
        <end position="22"/>
    </location>
</feature>